<keyword evidence="2" id="KW-0677">Repeat</keyword>
<dbReference type="PANTHER" id="PTHR46228">
    <property type="entry name" value="KELCH DOMAIN-CONTAINING PROTEIN"/>
    <property type="match status" value="1"/>
</dbReference>
<dbReference type="InterPro" id="IPR011043">
    <property type="entry name" value="Gal_Oxase/kelch_b-propeller"/>
</dbReference>
<dbReference type="Proteomes" id="UP001152795">
    <property type="component" value="Unassembled WGS sequence"/>
</dbReference>
<dbReference type="AlphaFoldDB" id="A0A6S7FRS0"/>
<dbReference type="SUPFAM" id="SSF50965">
    <property type="entry name" value="Galactose oxidase, central domain"/>
    <property type="match status" value="1"/>
</dbReference>
<dbReference type="Gene3D" id="2.120.10.80">
    <property type="entry name" value="Kelch-type beta propeller"/>
    <property type="match status" value="2"/>
</dbReference>
<sequence length="303" mass="34440">MSVYFPDIKSLKPEVRSGHICFEFRGNIFIWGGYNDGDQDEDSPVTEYISSRSLWIYNVNTCTWKHVLCTCYGEMPNGLSGACASRVGQTLYVFAGHCMEFGHSNSLYSLDLVTYEWKNHSAESITGQPPLPRDKFGSWVIDNRIIYFGGFGPSPYSRYYHGPFVILEHMRGWNGQIAVLNINEDDLLEWEYPCVKGDPPQPRAAHGMTRIGNKGFLFGGRHSVCRDNDLHCLDLQSFTWSGRLQVTGPEPCGRSWHVFVTCGPKHILLHGGFDATNKELDDAWLLDVHSLTWIEIDAFKQMR</sequence>
<proteinExistence type="predicted"/>
<evidence type="ECO:0000256" key="1">
    <source>
        <dbReference type="ARBA" id="ARBA00022441"/>
    </source>
</evidence>
<dbReference type="EMBL" id="CACRXK020000221">
    <property type="protein sequence ID" value="CAB3979713.1"/>
    <property type="molecule type" value="Genomic_DNA"/>
</dbReference>
<gene>
    <name evidence="3" type="ORF">PACLA_8A061448</name>
</gene>
<evidence type="ECO:0000313" key="3">
    <source>
        <dbReference type="EMBL" id="CAB3979713.1"/>
    </source>
</evidence>
<protein>
    <submittedName>
        <fullName evidence="3">Kelch domain-containing 2-like</fullName>
    </submittedName>
</protein>
<accession>A0A6S7FRS0</accession>
<name>A0A6S7FRS0_PARCT</name>
<keyword evidence="1" id="KW-0880">Kelch repeat</keyword>
<reference evidence="3" key="1">
    <citation type="submission" date="2020-04" db="EMBL/GenBank/DDBJ databases">
        <authorList>
            <person name="Alioto T."/>
            <person name="Alioto T."/>
            <person name="Gomez Garrido J."/>
        </authorList>
    </citation>
    <scope>NUCLEOTIDE SEQUENCE</scope>
    <source>
        <strain evidence="3">A484AB</strain>
    </source>
</reference>
<evidence type="ECO:0000313" key="4">
    <source>
        <dbReference type="Proteomes" id="UP001152795"/>
    </source>
</evidence>
<organism evidence="3 4">
    <name type="scientific">Paramuricea clavata</name>
    <name type="common">Red gorgonian</name>
    <name type="synonym">Violescent sea-whip</name>
    <dbReference type="NCBI Taxonomy" id="317549"/>
    <lineage>
        <taxon>Eukaryota</taxon>
        <taxon>Metazoa</taxon>
        <taxon>Cnidaria</taxon>
        <taxon>Anthozoa</taxon>
        <taxon>Octocorallia</taxon>
        <taxon>Malacalcyonacea</taxon>
        <taxon>Plexauridae</taxon>
        <taxon>Paramuricea</taxon>
    </lineage>
</organism>
<dbReference type="OrthoDB" id="10251809at2759"/>
<comment type="caution">
    <text evidence="3">The sequence shown here is derived from an EMBL/GenBank/DDBJ whole genome shotgun (WGS) entry which is preliminary data.</text>
</comment>
<dbReference type="Pfam" id="PF24681">
    <property type="entry name" value="Kelch_KLHDC2_KLHL20_DRC7"/>
    <property type="match status" value="2"/>
</dbReference>
<keyword evidence="4" id="KW-1185">Reference proteome</keyword>
<dbReference type="InterPro" id="IPR015915">
    <property type="entry name" value="Kelch-typ_b-propeller"/>
</dbReference>
<dbReference type="PANTHER" id="PTHR46228:SF2">
    <property type="entry name" value="KELCH REPEAT PROTEIN (AFU_ORTHOLOGUE AFUA_4G14350)"/>
    <property type="match status" value="1"/>
</dbReference>
<evidence type="ECO:0000256" key="2">
    <source>
        <dbReference type="ARBA" id="ARBA00022737"/>
    </source>
</evidence>